<dbReference type="PANTHER" id="PTHR43217">
    <property type="entry name" value="SUCCINATE SEMIALDEHYDE DEHYDROGENASE [NAD(P)+] SAD"/>
    <property type="match status" value="1"/>
</dbReference>
<evidence type="ECO:0000313" key="6">
    <source>
        <dbReference type="EMBL" id="VFJ58119.1"/>
    </source>
</evidence>
<organism evidence="5">
    <name type="scientific">Candidatus Kentrum sp. FM</name>
    <dbReference type="NCBI Taxonomy" id="2126340"/>
    <lineage>
        <taxon>Bacteria</taxon>
        <taxon>Pseudomonadati</taxon>
        <taxon>Pseudomonadota</taxon>
        <taxon>Gammaproteobacteria</taxon>
        <taxon>Candidatus Kentrum</taxon>
    </lineage>
</organism>
<protein>
    <submittedName>
        <fullName evidence="5">Succinate-semialdehyde dehydrogenase / glutarate-semialdehyde dehydrogenase</fullName>
    </submittedName>
</protein>
<dbReference type="InterPro" id="IPR015590">
    <property type="entry name" value="Aldehyde_DH_dom"/>
</dbReference>
<dbReference type="InterPro" id="IPR047110">
    <property type="entry name" value="GABD/Sad-like"/>
</dbReference>
<dbReference type="PANTHER" id="PTHR43217:SF1">
    <property type="entry name" value="SUCCINATE SEMIALDEHYDE DEHYDROGENASE [NAD(P)+] SAD"/>
    <property type="match status" value="1"/>
</dbReference>
<comment type="similarity">
    <text evidence="1">Belongs to the aldehyde dehydrogenase family.</text>
</comment>
<dbReference type="InterPro" id="IPR044148">
    <property type="entry name" value="ALDH_GabD1-like"/>
</dbReference>
<dbReference type="InterPro" id="IPR016163">
    <property type="entry name" value="Ald_DH_C"/>
</dbReference>
<keyword evidence="2" id="KW-0521">NADP</keyword>
<evidence type="ECO:0000259" key="4">
    <source>
        <dbReference type="Pfam" id="PF00171"/>
    </source>
</evidence>
<gene>
    <name evidence="5" type="ORF">BECKFM1743A_GA0114220_101964</name>
    <name evidence="7" type="ORF">BECKFM1743B_GA0114221_100399</name>
    <name evidence="6" type="ORF">BECKFM1743C_GA0114222_102164</name>
</gene>
<dbReference type="Pfam" id="PF00171">
    <property type="entry name" value="Aldedh"/>
    <property type="match status" value="1"/>
</dbReference>
<evidence type="ECO:0000256" key="2">
    <source>
        <dbReference type="ARBA" id="ARBA00022857"/>
    </source>
</evidence>
<proteinExistence type="inferred from homology"/>
<dbReference type="GO" id="GO:0004030">
    <property type="term" value="F:aldehyde dehydrogenase [NAD(P)+] activity"/>
    <property type="evidence" value="ECO:0007669"/>
    <property type="project" value="InterPro"/>
</dbReference>
<dbReference type="InterPro" id="IPR016162">
    <property type="entry name" value="Ald_DH_N"/>
</dbReference>
<evidence type="ECO:0000256" key="1">
    <source>
        <dbReference type="ARBA" id="ARBA00009986"/>
    </source>
</evidence>
<keyword evidence="3" id="KW-0560">Oxidoreductase</keyword>
<evidence type="ECO:0000256" key="3">
    <source>
        <dbReference type="ARBA" id="ARBA00023002"/>
    </source>
</evidence>
<dbReference type="Gene3D" id="3.40.605.10">
    <property type="entry name" value="Aldehyde Dehydrogenase, Chain A, domain 1"/>
    <property type="match status" value="1"/>
</dbReference>
<evidence type="ECO:0000313" key="5">
    <source>
        <dbReference type="EMBL" id="VFJ57650.1"/>
    </source>
</evidence>
<dbReference type="CDD" id="cd07100">
    <property type="entry name" value="ALDH_SSADH1_GabD1"/>
    <property type="match status" value="1"/>
</dbReference>
<feature type="domain" description="Aldehyde dehydrogenase" evidence="4">
    <location>
        <begin position="2"/>
        <end position="467"/>
    </location>
</feature>
<dbReference type="PROSITE" id="PS00070">
    <property type="entry name" value="ALDEHYDE_DEHYDR_CYS"/>
    <property type="match status" value="1"/>
</dbReference>
<dbReference type="SUPFAM" id="SSF53720">
    <property type="entry name" value="ALDH-like"/>
    <property type="match status" value="1"/>
</dbReference>
<dbReference type="InterPro" id="IPR016160">
    <property type="entry name" value="Ald_DH_CS_CYS"/>
</dbReference>
<reference evidence="5" key="1">
    <citation type="submission" date="2019-02" db="EMBL/GenBank/DDBJ databases">
        <authorList>
            <person name="Gruber-Vodicka R. H."/>
            <person name="Seah K. B. B."/>
        </authorList>
    </citation>
    <scope>NUCLEOTIDE SEQUENCE</scope>
    <source>
        <strain evidence="5">BECK_BZ163</strain>
        <strain evidence="7">BECK_BZ164</strain>
        <strain evidence="6">BECK_BZ165</strain>
    </source>
</reference>
<dbReference type="EMBL" id="CAADFA010000216">
    <property type="protein sequence ID" value="VFJ58119.1"/>
    <property type="molecule type" value="Genomic_DNA"/>
</dbReference>
<dbReference type="FunFam" id="3.40.605.10:FF:000012">
    <property type="entry name" value="NAD-dependent succinate-semialdehyde dehydrogenase"/>
    <property type="match status" value="1"/>
</dbReference>
<name>A0A450SUJ4_9GAMM</name>
<dbReference type="GO" id="GO:0004777">
    <property type="term" value="F:succinate-semialdehyde dehydrogenase (NAD+) activity"/>
    <property type="evidence" value="ECO:0007669"/>
    <property type="project" value="TreeGrafter"/>
</dbReference>
<dbReference type="EMBL" id="CAADEZ010000196">
    <property type="protein sequence ID" value="VFJ57650.1"/>
    <property type="molecule type" value="Genomic_DNA"/>
</dbReference>
<accession>A0A450SUJ4</accession>
<dbReference type="AlphaFoldDB" id="A0A450SUJ4"/>
<dbReference type="Gene3D" id="3.40.309.10">
    <property type="entry name" value="Aldehyde Dehydrogenase, Chain A, domain 2"/>
    <property type="match status" value="1"/>
</dbReference>
<evidence type="ECO:0000313" key="7">
    <source>
        <dbReference type="EMBL" id="VFK07375.1"/>
    </source>
</evidence>
<dbReference type="EMBL" id="CAADFL010000039">
    <property type="protein sequence ID" value="VFK07375.1"/>
    <property type="molecule type" value="Genomic_DNA"/>
</dbReference>
<dbReference type="InterPro" id="IPR016161">
    <property type="entry name" value="Ald_DH/histidinol_DH"/>
</dbReference>
<sequence>MTIASINPATGREIGRFEEWDEARVRVALDAAWDAAGDWDAGSSTTQASTTQASTTQAFARRAACLRKAAGILRERGPELARLITLEMGKLIGEADAEVEKCAQVCDYYAEHGQAFLTDEPIDSDADSSFTVFEPLGVVLAIMPWNFPFWQVFRCAAPALMAGNTLLLKHAPNVPRCALALERIWREAGCPPGVFQNVPVPVQGVEAIIRDRRVRAVSLTGSDIAGRKVAALAGECLKKTVLELGGSDALVVLDDADVAEAVGVAVKSRFLNTGQSCIAAKRFIVMAPVADAFLEQVAAAIEQLRPGDPMDPATTLAPMAREDLRDALDAQVRKSMEKGARLLMGGHPLEDRPGWYYAPTLLDGVGPGMPAYEEELFGPVAAVIRASDEADALRMANDSRYGLGGSVWTRDRARGERFARALACGCAFVNGFVKSDPRLPFGGIKDSGYGKELSLPGIREFVNLKTVWMKNAG</sequence>
<dbReference type="FunFam" id="3.40.309.10:FF:000010">
    <property type="entry name" value="Gamma-aminobutyraldehyde dehydrogenase"/>
    <property type="match status" value="1"/>
</dbReference>